<feature type="region of interest" description="Disordered" evidence="3">
    <location>
        <begin position="255"/>
        <end position="329"/>
    </location>
</feature>
<evidence type="ECO:0000259" key="5">
    <source>
        <dbReference type="PROSITE" id="PS51181"/>
    </source>
</evidence>
<feature type="region of interest" description="Disordered" evidence="3">
    <location>
        <begin position="344"/>
        <end position="405"/>
    </location>
</feature>
<evidence type="ECO:0000313" key="6">
    <source>
        <dbReference type="EMBL" id="KAK0556461.1"/>
    </source>
</evidence>
<comment type="caution">
    <text evidence="6">The sequence shown here is derived from an EMBL/GenBank/DDBJ whole genome shotgun (WGS) entry which is preliminary data.</text>
</comment>
<gene>
    <name evidence="6" type="primary">TEP1</name>
    <name evidence="6" type="ORF">OC846_001158</name>
</gene>
<dbReference type="Proteomes" id="UP001176517">
    <property type="component" value="Unassembled WGS sequence"/>
</dbReference>
<dbReference type="GO" id="GO:0004725">
    <property type="term" value="F:protein tyrosine phosphatase activity"/>
    <property type="evidence" value="ECO:0007669"/>
    <property type="project" value="TreeGrafter"/>
</dbReference>
<protein>
    <recommendedName>
        <fullName evidence="1">phosphatidylinositol-3,4,5-trisphosphate 3-phosphatase</fullName>
        <ecNumber evidence="1">3.1.3.67</ecNumber>
    </recommendedName>
</protein>
<feature type="compositionally biased region" description="Acidic residues" evidence="3">
    <location>
        <begin position="383"/>
        <end position="396"/>
    </location>
</feature>
<name>A0AAN6GUH8_9BASI</name>
<feature type="region of interest" description="Disordered" evidence="3">
    <location>
        <begin position="137"/>
        <end position="201"/>
    </location>
</feature>
<organism evidence="6 7">
    <name type="scientific">Tilletia horrida</name>
    <dbReference type="NCBI Taxonomy" id="155126"/>
    <lineage>
        <taxon>Eukaryota</taxon>
        <taxon>Fungi</taxon>
        <taxon>Dikarya</taxon>
        <taxon>Basidiomycota</taxon>
        <taxon>Ustilaginomycotina</taxon>
        <taxon>Exobasidiomycetes</taxon>
        <taxon>Tilletiales</taxon>
        <taxon>Tilletiaceae</taxon>
        <taxon>Tilletia</taxon>
    </lineage>
</organism>
<feature type="region of interest" description="Disordered" evidence="3">
    <location>
        <begin position="581"/>
        <end position="611"/>
    </location>
</feature>
<evidence type="ECO:0000259" key="4">
    <source>
        <dbReference type="PROSITE" id="PS50056"/>
    </source>
</evidence>
<feature type="domain" description="Tyrosine specific protein phosphatases" evidence="4">
    <location>
        <begin position="69"/>
        <end position="144"/>
    </location>
</feature>
<feature type="compositionally biased region" description="Polar residues" evidence="3">
    <location>
        <begin position="345"/>
        <end position="372"/>
    </location>
</feature>
<feature type="compositionally biased region" description="Low complexity" evidence="3">
    <location>
        <begin position="257"/>
        <end position="279"/>
    </location>
</feature>
<dbReference type="InterPro" id="IPR029021">
    <property type="entry name" value="Prot-tyrosine_phosphatase-like"/>
</dbReference>
<feature type="region of interest" description="Disordered" evidence="3">
    <location>
        <begin position="531"/>
        <end position="556"/>
    </location>
</feature>
<dbReference type="PANTHER" id="PTHR12305:SF81">
    <property type="entry name" value="PHOSPHATIDYLINOSITOL 3,4,5-TRISPHOSPHATE 3-PHOSPHATASE AND DUAL-SPECIFICITY PROTEIN PHOSPHATASE PTEN"/>
    <property type="match status" value="1"/>
</dbReference>
<feature type="compositionally biased region" description="Basic and acidic residues" evidence="3">
    <location>
        <begin position="319"/>
        <end position="329"/>
    </location>
</feature>
<dbReference type="GO" id="GO:0051896">
    <property type="term" value="P:regulation of phosphatidylinositol 3-kinase/protein kinase B signal transduction"/>
    <property type="evidence" value="ECO:0007669"/>
    <property type="project" value="TreeGrafter"/>
</dbReference>
<feature type="compositionally biased region" description="Basic and acidic residues" evidence="3">
    <location>
        <begin position="537"/>
        <end position="546"/>
    </location>
</feature>
<accession>A0AAN6GUH8</accession>
<dbReference type="InterPro" id="IPR000387">
    <property type="entry name" value="Tyr_Pase_dom"/>
</dbReference>
<dbReference type="GO" id="GO:0042995">
    <property type="term" value="C:cell projection"/>
    <property type="evidence" value="ECO:0007669"/>
    <property type="project" value="TreeGrafter"/>
</dbReference>
<reference evidence="6" key="1">
    <citation type="journal article" date="2023" name="PhytoFront">
        <title>Draft Genome Resources of Seven Strains of Tilletia horrida, Causal Agent of Kernel Smut of Rice.</title>
        <authorList>
            <person name="Khanal S."/>
            <person name="Antony Babu S."/>
            <person name="Zhou X.G."/>
        </authorList>
    </citation>
    <scope>NUCLEOTIDE SEQUENCE</scope>
    <source>
        <strain evidence="6">TX6</strain>
    </source>
</reference>
<dbReference type="EC" id="3.1.3.67" evidence="1"/>
<keyword evidence="7" id="KW-1185">Reference proteome</keyword>
<dbReference type="PANTHER" id="PTHR12305">
    <property type="entry name" value="PHOSPHATASE WITH HOMOLOGY TO TENSIN"/>
    <property type="match status" value="1"/>
</dbReference>
<evidence type="ECO:0000256" key="1">
    <source>
        <dbReference type="ARBA" id="ARBA00013015"/>
    </source>
</evidence>
<evidence type="ECO:0000313" key="7">
    <source>
        <dbReference type="Proteomes" id="UP001176517"/>
    </source>
</evidence>
<feature type="compositionally biased region" description="Polar residues" evidence="3">
    <location>
        <begin position="150"/>
        <end position="164"/>
    </location>
</feature>
<dbReference type="GO" id="GO:0048870">
    <property type="term" value="P:cell motility"/>
    <property type="evidence" value="ECO:0007669"/>
    <property type="project" value="TreeGrafter"/>
</dbReference>
<dbReference type="EMBL" id="JAPDMZ010000015">
    <property type="protein sequence ID" value="KAK0556461.1"/>
    <property type="molecule type" value="Genomic_DNA"/>
</dbReference>
<evidence type="ECO:0000256" key="3">
    <source>
        <dbReference type="SAM" id="MobiDB-lite"/>
    </source>
</evidence>
<dbReference type="InterPro" id="IPR051281">
    <property type="entry name" value="Dual-spec_lipid-protein_phosph"/>
</dbReference>
<dbReference type="GO" id="GO:0005886">
    <property type="term" value="C:plasma membrane"/>
    <property type="evidence" value="ECO:0007669"/>
    <property type="project" value="TreeGrafter"/>
</dbReference>
<sequence length="704" mass="77153">MQTVKRFVSGNKARFKDPELGLELDLVYLTDQIILMGFPAQGLAALYRNDRSEVSTFLKSRHGDKFRVYNFVPLWENAYDPSFFDDRDIAHWLDGDPERIAAIHCKAGKGRTGTMAISYLLSLSYMPKGPATINNLIRSSQKKEKKRSDSTLSTTPGSRSSTSLPRPGIKIAIDTSSRQDSTASASQQPTKDLDPSSAVQTPVEFENPATPASASSGPPDPEYLFALHTRQRMKPKFSSKDDWIPRQLERRTSAVGSLLSKASQSSLTSSNGGSSPQSQRTSLQRRRIDDNNHPPKSPLTREPITGDDVDIARQNGDSTSEKNGSESDKLEVQPEMFDAVVQATAHASGTTKNLGRFSQNQNGTATRSSESAVGNGPSGNADDGLDKEADEDEEQEGTGKPRKYGVSISSQRRFVGYWFRVLHGQDARAPLEAVPDWHASEIWGSGLRGQRKAKIVQIDLIREQSGKSSSSKFVDDQLRVHLSRYGDDLVNRLEREEWQVRTGPNAFFANKSKDGTVMLTAAATAAAASVAASGNSDRLHVDKKDSSAANQREGAVDRARTFDWGDASSENKYHSFATFKHSSDAAASPPKAPREQAQEKAEASTSSASPRALQMFPHKPAASELEIDPDRELLVTVFLSKAHSKLPHVTSLASVWLVPCFENVIEEEATDGGKQRFRTRFAKGDLDWRKGVAGVVGIDIVWEV</sequence>
<dbReference type="SUPFAM" id="SSF52799">
    <property type="entry name" value="(Phosphotyrosine protein) phosphatases II"/>
    <property type="match status" value="1"/>
</dbReference>
<keyword evidence="2" id="KW-0378">Hydrolase</keyword>
<dbReference type="GO" id="GO:0005829">
    <property type="term" value="C:cytosol"/>
    <property type="evidence" value="ECO:0007669"/>
    <property type="project" value="TreeGrafter"/>
</dbReference>
<feature type="domain" description="Phosphatase tensin-type" evidence="5">
    <location>
        <begin position="15"/>
        <end position="425"/>
    </location>
</feature>
<feature type="compositionally biased region" description="Basic and acidic residues" evidence="3">
    <location>
        <begin position="592"/>
        <end position="602"/>
    </location>
</feature>
<dbReference type="GO" id="GO:0005634">
    <property type="term" value="C:nucleus"/>
    <property type="evidence" value="ECO:0007669"/>
    <property type="project" value="TreeGrafter"/>
</dbReference>
<dbReference type="InterPro" id="IPR029023">
    <property type="entry name" value="Tensin_phosphatase"/>
</dbReference>
<dbReference type="Gene3D" id="3.90.190.10">
    <property type="entry name" value="Protein tyrosine phosphatase superfamily"/>
    <property type="match status" value="1"/>
</dbReference>
<dbReference type="GO" id="GO:0043491">
    <property type="term" value="P:phosphatidylinositol 3-kinase/protein kinase B signal transduction"/>
    <property type="evidence" value="ECO:0007669"/>
    <property type="project" value="TreeGrafter"/>
</dbReference>
<proteinExistence type="predicted"/>
<dbReference type="PROSITE" id="PS50056">
    <property type="entry name" value="TYR_PHOSPHATASE_2"/>
    <property type="match status" value="1"/>
</dbReference>
<dbReference type="InterPro" id="IPR016130">
    <property type="entry name" value="Tyr_Pase_AS"/>
</dbReference>
<dbReference type="PROSITE" id="PS51181">
    <property type="entry name" value="PPASE_TENSIN"/>
    <property type="match status" value="1"/>
</dbReference>
<dbReference type="PROSITE" id="PS00383">
    <property type="entry name" value="TYR_PHOSPHATASE_1"/>
    <property type="match status" value="1"/>
</dbReference>
<feature type="compositionally biased region" description="Polar residues" evidence="3">
    <location>
        <begin position="174"/>
        <end position="190"/>
    </location>
</feature>
<evidence type="ECO:0000256" key="2">
    <source>
        <dbReference type="ARBA" id="ARBA00022801"/>
    </source>
</evidence>
<dbReference type="GO" id="GO:0046856">
    <property type="term" value="P:phosphatidylinositol dephosphorylation"/>
    <property type="evidence" value="ECO:0007669"/>
    <property type="project" value="TreeGrafter"/>
</dbReference>
<dbReference type="AlphaFoldDB" id="A0AAN6GUH8"/>
<dbReference type="GO" id="GO:0016314">
    <property type="term" value="F:phosphatidylinositol-3,4,5-trisphosphate 3-phosphatase activity"/>
    <property type="evidence" value="ECO:0007669"/>
    <property type="project" value="UniProtKB-EC"/>
</dbReference>